<dbReference type="RefSeq" id="WP_075802746.1">
    <property type="nucleotide sequence ID" value="NZ_MKZO01000012.1"/>
</dbReference>
<dbReference type="InterPro" id="IPR036388">
    <property type="entry name" value="WH-like_DNA-bd_sf"/>
</dbReference>
<dbReference type="CDD" id="cd08432">
    <property type="entry name" value="PBP2_GcdR_TrpI_HvrB_AmpR_like"/>
    <property type="match status" value="1"/>
</dbReference>
<evidence type="ECO:0000313" key="6">
    <source>
        <dbReference type="EMBL" id="OLS63616.1"/>
    </source>
</evidence>
<evidence type="ECO:0000256" key="1">
    <source>
        <dbReference type="ARBA" id="ARBA00009437"/>
    </source>
</evidence>
<name>A0A1Q9R896_PSEPU</name>
<dbReference type="Gene3D" id="1.10.10.10">
    <property type="entry name" value="Winged helix-like DNA-binding domain superfamily/Winged helix DNA-binding domain"/>
    <property type="match status" value="1"/>
</dbReference>
<evidence type="ECO:0000256" key="2">
    <source>
        <dbReference type="ARBA" id="ARBA00023015"/>
    </source>
</evidence>
<dbReference type="GO" id="GO:0003700">
    <property type="term" value="F:DNA-binding transcription factor activity"/>
    <property type="evidence" value="ECO:0007669"/>
    <property type="project" value="InterPro"/>
</dbReference>
<dbReference type="Gene3D" id="3.40.190.10">
    <property type="entry name" value="Periplasmic binding protein-like II"/>
    <property type="match status" value="2"/>
</dbReference>
<sequence>MSVHYPSITALRALDAVARLGSVAEAAQALSLTRGAVSRSITLLEERLDFELTERSGRGIKLTPRGEQYALDIREILAELLLAGKNRNDDVVAGRLCVSCTPGFSNFWLCRYIGEFARQNPKVQLQILSPRAMDDTSASDADLFIAYGTGDWPGQVSELLIALRDFPVCSPRLFNSMGRLKEAADLASFPLLHMKDSVDWRRWLTVAGAGEVQADAGVIFADATSAISACIAAQGVAMGDVLLCGDALDQGTLVRPFEIEIPANRSYYIVAEPDRLERPVVRAFIHWLRVKVAESTQR</sequence>
<dbReference type="InterPro" id="IPR000847">
    <property type="entry name" value="LysR_HTH_N"/>
</dbReference>
<evidence type="ECO:0000313" key="7">
    <source>
        <dbReference type="Proteomes" id="UP000186736"/>
    </source>
</evidence>
<dbReference type="AlphaFoldDB" id="A0A1Q9R896"/>
<evidence type="ECO:0000256" key="4">
    <source>
        <dbReference type="ARBA" id="ARBA00023163"/>
    </source>
</evidence>
<keyword evidence="2" id="KW-0805">Transcription regulation</keyword>
<accession>A0A1Q9R896</accession>
<dbReference type="Pfam" id="PF00126">
    <property type="entry name" value="HTH_1"/>
    <property type="match status" value="1"/>
</dbReference>
<dbReference type="GO" id="GO:0006351">
    <property type="term" value="P:DNA-templated transcription"/>
    <property type="evidence" value="ECO:0007669"/>
    <property type="project" value="TreeGrafter"/>
</dbReference>
<comment type="similarity">
    <text evidence="1">Belongs to the LysR transcriptional regulatory family.</text>
</comment>
<dbReference type="PANTHER" id="PTHR30537:SF79">
    <property type="entry name" value="TRANSCRIPTIONAL REGULATOR-RELATED"/>
    <property type="match status" value="1"/>
</dbReference>
<comment type="caution">
    <text evidence="6">The sequence shown here is derived from an EMBL/GenBank/DDBJ whole genome shotgun (WGS) entry which is preliminary data.</text>
</comment>
<dbReference type="PROSITE" id="PS50931">
    <property type="entry name" value="HTH_LYSR"/>
    <property type="match status" value="1"/>
</dbReference>
<dbReference type="SUPFAM" id="SSF46785">
    <property type="entry name" value="Winged helix' DNA-binding domain"/>
    <property type="match status" value="1"/>
</dbReference>
<reference evidence="6 7" key="1">
    <citation type="submission" date="2016-10" db="EMBL/GenBank/DDBJ databases">
        <title>Genome Sequence of Pseudomonas putida GM4FR.</title>
        <authorList>
            <person name="Poehlein A."/>
            <person name="Wemheuer F."/>
            <person name="Hollensteiner J."/>
            <person name="Wemheuer B."/>
        </authorList>
    </citation>
    <scope>NUCLEOTIDE SEQUENCE [LARGE SCALE GENOMIC DNA]</scope>
    <source>
        <strain evidence="6 7">GM4FR</strain>
    </source>
</reference>
<dbReference type="GO" id="GO:0043565">
    <property type="term" value="F:sequence-specific DNA binding"/>
    <property type="evidence" value="ECO:0007669"/>
    <property type="project" value="TreeGrafter"/>
</dbReference>
<dbReference type="EMBL" id="MKZO01000012">
    <property type="protein sequence ID" value="OLS63616.1"/>
    <property type="molecule type" value="Genomic_DNA"/>
</dbReference>
<feature type="domain" description="HTH lysR-type" evidence="5">
    <location>
        <begin position="6"/>
        <end position="63"/>
    </location>
</feature>
<organism evidence="6 7">
    <name type="scientific">Pseudomonas putida</name>
    <name type="common">Arthrobacter siderocapsulatus</name>
    <dbReference type="NCBI Taxonomy" id="303"/>
    <lineage>
        <taxon>Bacteria</taxon>
        <taxon>Pseudomonadati</taxon>
        <taxon>Pseudomonadota</taxon>
        <taxon>Gammaproteobacteria</taxon>
        <taxon>Pseudomonadales</taxon>
        <taxon>Pseudomonadaceae</taxon>
        <taxon>Pseudomonas</taxon>
    </lineage>
</organism>
<proteinExistence type="inferred from homology"/>
<protein>
    <submittedName>
        <fullName evidence="6">Glycine cleavage system transcriptional activator</fullName>
    </submittedName>
</protein>
<keyword evidence="4" id="KW-0804">Transcription</keyword>
<dbReference type="InterPro" id="IPR005119">
    <property type="entry name" value="LysR_subst-bd"/>
</dbReference>
<dbReference type="OrthoDB" id="5526340at2"/>
<dbReference type="Pfam" id="PF03466">
    <property type="entry name" value="LysR_substrate"/>
    <property type="match status" value="1"/>
</dbReference>
<evidence type="ECO:0000256" key="3">
    <source>
        <dbReference type="ARBA" id="ARBA00023125"/>
    </source>
</evidence>
<keyword evidence="3" id="KW-0238">DNA-binding</keyword>
<dbReference type="InterPro" id="IPR058163">
    <property type="entry name" value="LysR-type_TF_proteobact-type"/>
</dbReference>
<gene>
    <name evidence="6" type="primary">gcvA_8</name>
    <name evidence="6" type="ORF">PSEMO_17550</name>
</gene>
<evidence type="ECO:0000259" key="5">
    <source>
        <dbReference type="PROSITE" id="PS50931"/>
    </source>
</evidence>
<dbReference type="PANTHER" id="PTHR30537">
    <property type="entry name" value="HTH-TYPE TRANSCRIPTIONAL REGULATOR"/>
    <property type="match status" value="1"/>
</dbReference>
<dbReference type="SUPFAM" id="SSF53850">
    <property type="entry name" value="Periplasmic binding protein-like II"/>
    <property type="match status" value="1"/>
</dbReference>
<dbReference type="Proteomes" id="UP000186736">
    <property type="component" value="Unassembled WGS sequence"/>
</dbReference>
<dbReference type="InterPro" id="IPR036390">
    <property type="entry name" value="WH_DNA-bd_sf"/>
</dbReference>